<dbReference type="SUPFAM" id="SSF55874">
    <property type="entry name" value="ATPase domain of HSP90 chaperone/DNA topoisomerase II/histidine kinase"/>
    <property type="match status" value="1"/>
</dbReference>
<dbReference type="AlphaFoldDB" id="A0A1M7YML9"/>
<evidence type="ECO:0000259" key="17">
    <source>
        <dbReference type="PROSITE" id="PS50885"/>
    </source>
</evidence>
<evidence type="ECO:0000256" key="14">
    <source>
        <dbReference type="SAM" id="Coils"/>
    </source>
</evidence>
<evidence type="ECO:0000256" key="11">
    <source>
        <dbReference type="ARBA" id="ARBA00022989"/>
    </source>
</evidence>
<dbReference type="Gene3D" id="3.30.565.10">
    <property type="entry name" value="Histidine kinase-like ATPase, C-terminal domain"/>
    <property type="match status" value="1"/>
</dbReference>
<feature type="coiled-coil region" evidence="14">
    <location>
        <begin position="282"/>
        <end position="309"/>
    </location>
</feature>
<dbReference type="RefSeq" id="WP_073590993.1">
    <property type="nucleotide sequence ID" value="NZ_FRFD01000015.1"/>
</dbReference>
<dbReference type="GO" id="GO:0005886">
    <property type="term" value="C:plasma membrane"/>
    <property type="evidence" value="ECO:0007669"/>
    <property type="project" value="UniProtKB-SubCell"/>
</dbReference>
<keyword evidence="19" id="KW-1185">Reference proteome</keyword>
<dbReference type="GO" id="GO:0005524">
    <property type="term" value="F:ATP binding"/>
    <property type="evidence" value="ECO:0007669"/>
    <property type="project" value="UniProtKB-KW"/>
</dbReference>
<keyword evidence="10" id="KW-0067">ATP-binding</keyword>
<sequence length="519" mass="59444">MNLSRKTFAYSTVISILIVSLLLGYFIFMLPSLYVAYMQDRNYSSVIKLQEGYMKTGSYDNLEVKNPSGTLTVELPLTGDTIYALNQFVRVSVKVRDEKLLQLLDKFRYYARHTDEMKDFKEEDISFDELKQLISIEQYLPADYPLNFSFEIQENNNVFRQLSSRVHRESDKLLVFESSVTDGSNYYTSYIALGLTDEVIDITFLPVMTPRIDEIKPVILQSLPMIAAVALLLVLISSQLFSKLIIIPIIKLSNHAKYMTEAETLYLEPVSVTGHDEISSLAESLNELYQKIQQNYQELEIKNRYLAEENKRQEVFLRASSHQLKTPIAAALLLVESMIHEVGKYKDTRAYLPQVKQQLQSMKKIVEDLLYLNHCSKELQKESFSLKDLIEECIGSYHVQLEEKSLHIITDGMPPALFTDPELLKKILDNLLSNAICFTPKDGRIAILYEEHRLCILNYGAAIEEELLPHIFEPFVSSITGNRAHGLGLYVASYYAKLLNCRLNLSNTKEGVMAELIFA</sequence>
<keyword evidence="5" id="KW-0597">Phosphoprotein</keyword>
<dbReference type="PROSITE" id="PS50885">
    <property type="entry name" value="HAMP"/>
    <property type="match status" value="1"/>
</dbReference>
<keyword evidence="9 18" id="KW-0418">Kinase</keyword>
<evidence type="ECO:0000256" key="8">
    <source>
        <dbReference type="ARBA" id="ARBA00022741"/>
    </source>
</evidence>
<evidence type="ECO:0000256" key="9">
    <source>
        <dbReference type="ARBA" id="ARBA00022777"/>
    </source>
</evidence>
<dbReference type="Pfam" id="PF00512">
    <property type="entry name" value="HisKA"/>
    <property type="match status" value="1"/>
</dbReference>
<keyword evidence="11 15" id="KW-1133">Transmembrane helix</keyword>
<dbReference type="InterPro" id="IPR036890">
    <property type="entry name" value="HATPase_C_sf"/>
</dbReference>
<dbReference type="Gene3D" id="6.10.340.10">
    <property type="match status" value="1"/>
</dbReference>
<keyword evidence="4" id="KW-1003">Cell membrane</keyword>
<dbReference type="PANTHER" id="PTHR45528:SF1">
    <property type="entry name" value="SENSOR HISTIDINE KINASE CPXA"/>
    <property type="match status" value="1"/>
</dbReference>
<protein>
    <recommendedName>
        <fullName evidence="3">histidine kinase</fullName>
        <ecNumber evidence="3">2.7.13.3</ecNumber>
    </recommendedName>
</protein>
<evidence type="ECO:0000256" key="12">
    <source>
        <dbReference type="ARBA" id="ARBA00023012"/>
    </source>
</evidence>
<evidence type="ECO:0000259" key="16">
    <source>
        <dbReference type="PROSITE" id="PS50109"/>
    </source>
</evidence>
<dbReference type="STRING" id="1121345.SAMN02745217_04368"/>
<feature type="domain" description="Histidine kinase" evidence="16">
    <location>
        <begin position="319"/>
        <end position="519"/>
    </location>
</feature>
<evidence type="ECO:0000256" key="6">
    <source>
        <dbReference type="ARBA" id="ARBA00022679"/>
    </source>
</evidence>
<dbReference type="PANTHER" id="PTHR45528">
    <property type="entry name" value="SENSOR HISTIDINE KINASE CPXA"/>
    <property type="match status" value="1"/>
</dbReference>
<keyword evidence="6" id="KW-0808">Transferase</keyword>
<evidence type="ECO:0000256" key="15">
    <source>
        <dbReference type="SAM" id="Phobius"/>
    </source>
</evidence>
<evidence type="ECO:0000256" key="10">
    <source>
        <dbReference type="ARBA" id="ARBA00022840"/>
    </source>
</evidence>
<evidence type="ECO:0000256" key="13">
    <source>
        <dbReference type="ARBA" id="ARBA00023136"/>
    </source>
</evidence>
<comment type="catalytic activity">
    <reaction evidence="1">
        <text>ATP + protein L-histidine = ADP + protein N-phospho-L-histidine.</text>
        <dbReference type="EC" id="2.7.13.3"/>
    </reaction>
</comment>
<dbReference type="EMBL" id="FRFD01000015">
    <property type="protein sequence ID" value="SHO53913.1"/>
    <property type="molecule type" value="Genomic_DNA"/>
</dbReference>
<keyword evidence="14" id="KW-0175">Coiled coil</keyword>
<gene>
    <name evidence="18" type="ORF">SAMN02745217_04368</name>
</gene>
<dbReference type="InterPro" id="IPR003594">
    <property type="entry name" value="HATPase_dom"/>
</dbReference>
<evidence type="ECO:0000256" key="7">
    <source>
        <dbReference type="ARBA" id="ARBA00022692"/>
    </source>
</evidence>
<name>A0A1M7YML9_9FIRM</name>
<comment type="subcellular location">
    <subcellularLocation>
        <location evidence="2">Cell membrane</location>
        <topology evidence="2">Multi-pass membrane protein</topology>
    </subcellularLocation>
</comment>
<dbReference type="SUPFAM" id="SSF47384">
    <property type="entry name" value="Homodimeric domain of signal transducing histidine kinase"/>
    <property type="match status" value="1"/>
</dbReference>
<dbReference type="GO" id="GO:0000155">
    <property type="term" value="F:phosphorelay sensor kinase activity"/>
    <property type="evidence" value="ECO:0007669"/>
    <property type="project" value="InterPro"/>
</dbReference>
<keyword evidence="8" id="KW-0547">Nucleotide-binding</keyword>
<dbReference type="Pfam" id="PF02518">
    <property type="entry name" value="HATPase_c"/>
    <property type="match status" value="1"/>
</dbReference>
<dbReference type="InterPro" id="IPR003660">
    <property type="entry name" value="HAMP_dom"/>
</dbReference>
<evidence type="ECO:0000313" key="19">
    <source>
        <dbReference type="Proteomes" id="UP000184612"/>
    </source>
</evidence>
<dbReference type="CDD" id="cd00082">
    <property type="entry name" value="HisKA"/>
    <property type="match status" value="1"/>
</dbReference>
<feature type="domain" description="HAMP" evidence="17">
    <location>
        <begin position="243"/>
        <end position="297"/>
    </location>
</feature>
<dbReference type="InterPro" id="IPR005467">
    <property type="entry name" value="His_kinase_dom"/>
</dbReference>
<dbReference type="InterPro" id="IPR003661">
    <property type="entry name" value="HisK_dim/P_dom"/>
</dbReference>
<keyword evidence="13 15" id="KW-0472">Membrane</keyword>
<keyword evidence="12" id="KW-0902">Two-component regulatory system</keyword>
<proteinExistence type="predicted"/>
<evidence type="ECO:0000256" key="2">
    <source>
        <dbReference type="ARBA" id="ARBA00004651"/>
    </source>
</evidence>
<dbReference type="SMART" id="SM00387">
    <property type="entry name" value="HATPase_c"/>
    <property type="match status" value="1"/>
</dbReference>
<evidence type="ECO:0000256" key="4">
    <source>
        <dbReference type="ARBA" id="ARBA00022475"/>
    </source>
</evidence>
<dbReference type="Gene3D" id="1.10.287.130">
    <property type="match status" value="1"/>
</dbReference>
<evidence type="ECO:0000313" key="18">
    <source>
        <dbReference type="EMBL" id="SHO53913.1"/>
    </source>
</evidence>
<keyword evidence="7 15" id="KW-0812">Transmembrane</keyword>
<evidence type="ECO:0000256" key="1">
    <source>
        <dbReference type="ARBA" id="ARBA00000085"/>
    </source>
</evidence>
<evidence type="ECO:0000256" key="3">
    <source>
        <dbReference type="ARBA" id="ARBA00012438"/>
    </source>
</evidence>
<dbReference type="EC" id="2.7.13.3" evidence="3"/>
<feature type="transmembrane region" description="Helical" evidence="15">
    <location>
        <begin position="12"/>
        <end position="37"/>
    </location>
</feature>
<evidence type="ECO:0000256" key="5">
    <source>
        <dbReference type="ARBA" id="ARBA00022553"/>
    </source>
</evidence>
<dbReference type="InterPro" id="IPR036097">
    <property type="entry name" value="HisK_dim/P_sf"/>
</dbReference>
<dbReference type="InterPro" id="IPR050398">
    <property type="entry name" value="HssS/ArlS-like"/>
</dbReference>
<dbReference type="SMART" id="SM00388">
    <property type="entry name" value="HisKA"/>
    <property type="match status" value="1"/>
</dbReference>
<dbReference type="PROSITE" id="PS50109">
    <property type="entry name" value="HIS_KIN"/>
    <property type="match status" value="1"/>
</dbReference>
<accession>A0A1M7YML9</accession>
<reference evidence="18 19" key="1">
    <citation type="submission" date="2016-12" db="EMBL/GenBank/DDBJ databases">
        <authorList>
            <person name="Song W.-J."/>
            <person name="Kurnit D.M."/>
        </authorList>
    </citation>
    <scope>NUCLEOTIDE SEQUENCE [LARGE SCALE GENOMIC DNA]</scope>
    <source>
        <strain evidence="18 19">DSM 12503</strain>
    </source>
</reference>
<organism evidence="18 19">
    <name type="scientific">Anaerocolumna xylanovorans DSM 12503</name>
    <dbReference type="NCBI Taxonomy" id="1121345"/>
    <lineage>
        <taxon>Bacteria</taxon>
        <taxon>Bacillati</taxon>
        <taxon>Bacillota</taxon>
        <taxon>Clostridia</taxon>
        <taxon>Lachnospirales</taxon>
        <taxon>Lachnospiraceae</taxon>
        <taxon>Anaerocolumna</taxon>
    </lineage>
</organism>
<dbReference type="Proteomes" id="UP000184612">
    <property type="component" value="Unassembled WGS sequence"/>
</dbReference>